<protein>
    <submittedName>
        <fullName evidence="2">Uncharacterized protein</fullName>
    </submittedName>
</protein>
<evidence type="ECO:0000256" key="1">
    <source>
        <dbReference type="SAM" id="MobiDB-lite"/>
    </source>
</evidence>
<feature type="region of interest" description="Disordered" evidence="1">
    <location>
        <begin position="34"/>
        <end position="64"/>
    </location>
</feature>
<dbReference type="EMBL" id="OY660879">
    <property type="protein sequence ID" value="CAJ1076537.1"/>
    <property type="molecule type" value="Genomic_DNA"/>
</dbReference>
<feature type="region of interest" description="Disordered" evidence="1">
    <location>
        <begin position="81"/>
        <end position="135"/>
    </location>
</feature>
<accession>A0AAV1GRN0</accession>
<sequence length="135" mass="15165">MCARRREAETERELSATLANHLIGCHTELTFEGYGSISPEMKKRDESERGRERRQGERDRICSERAAESAAVINASVYPSAPHGLISSMISTHPSPPPPRAIPHPLCLSPGERREGKDRDERRKKKYSRGRAGED</sequence>
<proteinExistence type="predicted"/>
<organism evidence="2 3">
    <name type="scientific">Xyrichtys novacula</name>
    <name type="common">Pearly razorfish</name>
    <name type="synonym">Hemipteronotus novacula</name>
    <dbReference type="NCBI Taxonomy" id="13765"/>
    <lineage>
        <taxon>Eukaryota</taxon>
        <taxon>Metazoa</taxon>
        <taxon>Chordata</taxon>
        <taxon>Craniata</taxon>
        <taxon>Vertebrata</taxon>
        <taxon>Euteleostomi</taxon>
        <taxon>Actinopterygii</taxon>
        <taxon>Neopterygii</taxon>
        <taxon>Teleostei</taxon>
        <taxon>Neoteleostei</taxon>
        <taxon>Acanthomorphata</taxon>
        <taxon>Eupercaria</taxon>
        <taxon>Labriformes</taxon>
        <taxon>Labridae</taxon>
        <taxon>Xyrichtys</taxon>
    </lineage>
</organism>
<name>A0AAV1GRN0_XYRNO</name>
<feature type="compositionally biased region" description="Basic and acidic residues" evidence="1">
    <location>
        <begin position="111"/>
        <end position="121"/>
    </location>
</feature>
<keyword evidence="3" id="KW-1185">Reference proteome</keyword>
<feature type="compositionally biased region" description="Basic and acidic residues" evidence="1">
    <location>
        <begin position="40"/>
        <end position="64"/>
    </location>
</feature>
<evidence type="ECO:0000313" key="2">
    <source>
        <dbReference type="EMBL" id="CAJ1076537.1"/>
    </source>
</evidence>
<gene>
    <name evidence="2" type="ORF">XNOV1_A003444</name>
</gene>
<dbReference type="Proteomes" id="UP001178508">
    <property type="component" value="Chromosome 16"/>
</dbReference>
<reference evidence="2" key="1">
    <citation type="submission" date="2023-08" db="EMBL/GenBank/DDBJ databases">
        <authorList>
            <person name="Alioto T."/>
            <person name="Alioto T."/>
            <person name="Gomez Garrido J."/>
        </authorList>
    </citation>
    <scope>NUCLEOTIDE SEQUENCE</scope>
</reference>
<evidence type="ECO:0000313" key="3">
    <source>
        <dbReference type="Proteomes" id="UP001178508"/>
    </source>
</evidence>
<dbReference type="AlphaFoldDB" id="A0AAV1GRN0"/>